<sequence>MRCNACRCAVAMHIFSFLSFSVLPAEALQKCAVFWYSLVSSFVWGKTVDPKLSTVLLCVSRLEVVEQISVLGFVGILFSKSVVPTIAIYAVTGV</sequence>
<evidence type="ECO:0000256" key="2">
    <source>
        <dbReference type="SAM" id="SignalP"/>
    </source>
</evidence>
<evidence type="ECO:0008006" key="5">
    <source>
        <dbReference type="Google" id="ProtNLM"/>
    </source>
</evidence>
<proteinExistence type="predicted"/>
<keyword evidence="1" id="KW-1133">Transmembrane helix</keyword>
<organism evidence="3 4">
    <name type="scientific">Aspergillus avenaceus</name>
    <dbReference type="NCBI Taxonomy" id="36643"/>
    <lineage>
        <taxon>Eukaryota</taxon>
        <taxon>Fungi</taxon>
        <taxon>Dikarya</taxon>
        <taxon>Ascomycota</taxon>
        <taxon>Pezizomycotina</taxon>
        <taxon>Eurotiomycetes</taxon>
        <taxon>Eurotiomycetidae</taxon>
        <taxon>Eurotiales</taxon>
        <taxon>Aspergillaceae</taxon>
        <taxon>Aspergillus</taxon>
        <taxon>Aspergillus subgen. Circumdati</taxon>
    </lineage>
</organism>
<feature type="transmembrane region" description="Helical" evidence="1">
    <location>
        <begin position="70"/>
        <end position="91"/>
    </location>
</feature>
<protein>
    <recommendedName>
        <fullName evidence="5">Secreted protein</fullName>
    </recommendedName>
</protein>
<keyword evidence="2" id="KW-0732">Signal</keyword>
<evidence type="ECO:0000313" key="3">
    <source>
        <dbReference type="EMBL" id="KAE8145967.1"/>
    </source>
</evidence>
<keyword evidence="1" id="KW-0812">Transmembrane</keyword>
<feature type="chain" id="PRO_5024787860" description="Secreted protein" evidence="2">
    <location>
        <begin position="28"/>
        <end position="94"/>
    </location>
</feature>
<keyword evidence="4" id="KW-1185">Reference proteome</keyword>
<dbReference type="EMBL" id="ML742298">
    <property type="protein sequence ID" value="KAE8145967.1"/>
    <property type="molecule type" value="Genomic_DNA"/>
</dbReference>
<evidence type="ECO:0000256" key="1">
    <source>
        <dbReference type="SAM" id="Phobius"/>
    </source>
</evidence>
<keyword evidence="1" id="KW-0472">Membrane</keyword>
<dbReference type="Proteomes" id="UP000325780">
    <property type="component" value="Unassembled WGS sequence"/>
</dbReference>
<evidence type="ECO:0000313" key="4">
    <source>
        <dbReference type="Proteomes" id="UP000325780"/>
    </source>
</evidence>
<accession>A0A5N6TI18</accession>
<name>A0A5N6TI18_ASPAV</name>
<feature type="signal peptide" evidence="2">
    <location>
        <begin position="1"/>
        <end position="27"/>
    </location>
</feature>
<dbReference type="AlphaFoldDB" id="A0A5N6TI18"/>
<gene>
    <name evidence="3" type="ORF">BDV25DRAFT_163471</name>
</gene>
<reference evidence="3 4" key="1">
    <citation type="submission" date="2019-04" db="EMBL/GenBank/DDBJ databases">
        <title>Friends and foes A comparative genomics study of 23 Aspergillus species from section Flavi.</title>
        <authorList>
            <consortium name="DOE Joint Genome Institute"/>
            <person name="Kjaerbolling I."/>
            <person name="Vesth T."/>
            <person name="Frisvad J.C."/>
            <person name="Nybo J.L."/>
            <person name="Theobald S."/>
            <person name="Kildgaard S."/>
            <person name="Isbrandt T."/>
            <person name="Kuo A."/>
            <person name="Sato A."/>
            <person name="Lyhne E.K."/>
            <person name="Kogle M.E."/>
            <person name="Wiebenga A."/>
            <person name="Kun R.S."/>
            <person name="Lubbers R.J."/>
            <person name="Makela M.R."/>
            <person name="Barry K."/>
            <person name="Chovatia M."/>
            <person name="Clum A."/>
            <person name="Daum C."/>
            <person name="Haridas S."/>
            <person name="He G."/>
            <person name="LaButti K."/>
            <person name="Lipzen A."/>
            <person name="Mondo S."/>
            <person name="Riley R."/>
            <person name="Salamov A."/>
            <person name="Simmons B.A."/>
            <person name="Magnuson J.K."/>
            <person name="Henrissat B."/>
            <person name="Mortensen U.H."/>
            <person name="Larsen T.O."/>
            <person name="Devries R.P."/>
            <person name="Grigoriev I.V."/>
            <person name="Machida M."/>
            <person name="Baker S.E."/>
            <person name="Andersen M.R."/>
        </authorList>
    </citation>
    <scope>NUCLEOTIDE SEQUENCE [LARGE SCALE GENOMIC DNA]</scope>
    <source>
        <strain evidence="3 4">IBT 18842</strain>
    </source>
</reference>